<reference evidence="3 4" key="1">
    <citation type="submission" date="2018-06" db="EMBL/GenBank/DDBJ databases">
        <title>A transcriptomic atlas of mushroom development highlights an independent origin of complex multicellularity.</title>
        <authorList>
            <consortium name="DOE Joint Genome Institute"/>
            <person name="Krizsan K."/>
            <person name="Almasi E."/>
            <person name="Merenyi Z."/>
            <person name="Sahu N."/>
            <person name="Viragh M."/>
            <person name="Koszo T."/>
            <person name="Mondo S."/>
            <person name="Kiss B."/>
            <person name="Balint B."/>
            <person name="Kues U."/>
            <person name="Barry K."/>
            <person name="Hegedus J.C."/>
            <person name="Henrissat B."/>
            <person name="Johnson J."/>
            <person name="Lipzen A."/>
            <person name="Ohm R."/>
            <person name="Nagy I."/>
            <person name="Pangilinan J."/>
            <person name="Yan J."/>
            <person name="Xiong Y."/>
            <person name="Grigoriev I.V."/>
            <person name="Hibbett D.S."/>
            <person name="Nagy L.G."/>
        </authorList>
    </citation>
    <scope>NUCLEOTIDE SEQUENCE [LARGE SCALE GENOMIC DNA]</scope>
    <source>
        <strain evidence="3 4">SZMC22713</strain>
    </source>
</reference>
<gene>
    <name evidence="3" type="ORF">BD410DRAFT_810670</name>
</gene>
<dbReference type="Pfam" id="PF20152">
    <property type="entry name" value="DUF6534"/>
    <property type="match status" value="1"/>
</dbReference>
<organism evidence="3 4">
    <name type="scientific">Rickenella mellea</name>
    <dbReference type="NCBI Taxonomy" id="50990"/>
    <lineage>
        <taxon>Eukaryota</taxon>
        <taxon>Fungi</taxon>
        <taxon>Dikarya</taxon>
        <taxon>Basidiomycota</taxon>
        <taxon>Agaricomycotina</taxon>
        <taxon>Agaricomycetes</taxon>
        <taxon>Hymenochaetales</taxon>
        <taxon>Rickenellaceae</taxon>
        <taxon>Rickenella</taxon>
    </lineage>
</organism>
<protein>
    <recommendedName>
        <fullName evidence="2">DUF6534 domain-containing protein</fullName>
    </recommendedName>
</protein>
<dbReference type="InterPro" id="IPR045339">
    <property type="entry name" value="DUF6534"/>
</dbReference>
<dbReference type="PANTHER" id="PTHR40465">
    <property type="entry name" value="CHROMOSOME 1, WHOLE GENOME SHOTGUN SEQUENCE"/>
    <property type="match status" value="1"/>
</dbReference>
<dbReference type="AlphaFoldDB" id="A0A4Y7PG18"/>
<feature type="transmembrane region" description="Helical" evidence="1">
    <location>
        <begin position="30"/>
        <end position="55"/>
    </location>
</feature>
<name>A0A4Y7PG18_9AGAM</name>
<evidence type="ECO:0000256" key="1">
    <source>
        <dbReference type="SAM" id="Phobius"/>
    </source>
</evidence>
<proteinExistence type="predicted"/>
<accession>A0A4Y7PG18</accession>
<keyword evidence="1" id="KW-0472">Membrane</keyword>
<feature type="non-terminal residue" evidence="3">
    <location>
        <position position="324"/>
    </location>
</feature>
<evidence type="ECO:0000259" key="2">
    <source>
        <dbReference type="Pfam" id="PF20152"/>
    </source>
</evidence>
<evidence type="ECO:0000313" key="4">
    <source>
        <dbReference type="Proteomes" id="UP000294933"/>
    </source>
</evidence>
<feature type="non-terminal residue" evidence="3">
    <location>
        <position position="1"/>
    </location>
</feature>
<feature type="domain" description="DUF6534" evidence="2">
    <location>
        <begin position="40"/>
        <end position="127"/>
    </location>
</feature>
<dbReference type="STRING" id="50990.A0A4Y7PG18"/>
<keyword evidence="4" id="KW-1185">Reference proteome</keyword>
<feature type="transmembrane region" description="Helical" evidence="1">
    <location>
        <begin position="104"/>
        <end position="123"/>
    </location>
</feature>
<feature type="transmembrane region" description="Helical" evidence="1">
    <location>
        <begin position="76"/>
        <end position="98"/>
    </location>
</feature>
<sequence>LASSSSEQASATTTQCFYVSQLLFQPSQPWSVIGTLALDITLDVTLCGMLSYVLLTERTKYPGARTDQIVNRIVQYVVGTGALSCACAITILICVLAIPNTLIYLTPLMLLEKFYVLSYLVLINSRHMLRRLNVKLQDTNMEMSALKFASKSSPSVGIGREALTPHRPHRQSNSEMELAILSTSWKLVRAITDIVDRLEQTREGARSLKYLETQAKTFLTTVTHGLAGVDTAPYRETIASLELLYEDILTTSEKYILDGKIKQMWKATKTRRNILNLNRRMRLFIDTYLLQVATETARLNLRAFAEPLPPLPQMSPSSERVMWK</sequence>
<dbReference type="PANTHER" id="PTHR40465:SF1">
    <property type="entry name" value="DUF6534 DOMAIN-CONTAINING PROTEIN"/>
    <property type="match status" value="1"/>
</dbReference>
<keyword evidence="1" id="KW-1133">Transmembrane helix</keyword>
<dbReference type="Proteomes" id="UP000294933">
    <property type="component" value="Unassembled WGS sequence"/>
</dbReference>
<keyword evidence="1" id="KW-0812">Transmembrane</keyword>
<dbReference type="VEuPathDB" id="FungiDB:BD410DRAFT_810670"/>
<evidence type="ECO:0000313" key="3">
    <source>
        <dbReference type="EMBL" id="TDL13300.1"/>
    </source>
</evidence>
<dbReference type="EMBL" id="ML170744">
    <property type="protein sequence ID" value="TDL13300.1"/>
    <property type="molecule type" value="Genomic_DNA"/>
</dbReference>